<organism evidence="7 8">
    <name type="scientific">Paraherbaspirillum soli</name>
    <dbReference type="NCBI Taxonomy" id="631222"/>
    <lineage>
        <taxon>Bacteria</taxon>
        <taxon>Pseudomonadati</taxon>
        <taxon>Pseudomonadota</taxon>
        <taxon>Betaproteobacteria</taxon>
        <taxon>Burkholderiales</taxon>
        <taxon>Oxalobacteraceae</taxon>
        <taxon>Paraherbaspirillum</taxon>
    </lineage>
</organism>
<dbReference type="EC" id="3.6.1.7" evidence="2 4"/>
<evidence type="ECO:0000256" key="2">
    <source>
        <dbReference type="ARBA" id="ARBA00012150"/>
    </source>
</evidence>
<dbReference type="PROSITE" id="PS00151">
    <property type="entry name" value="ACYLPHOSPHATASE_2"/>
    <property type="match status" value="1"/>
</dbReference>
<reference evidence="8" key="1">
    <citation type="journal article" date="2019" name="Int. J. Syst. Evol. Microbiol.">
        <title>The Global Catalogue of Microorganisms (GCM) 10K type strain sequencing project: providing services to taxonomists for standard genome sequencing and annotation.</title>
        <authorList>
            <consortium name="The Broad Institute Genomics Platform"/>
            <consortium name="The Broad Institute Genome Sequencing Center for Infectious Disease"/>
            <person name="Wu L."/>
            <person name="Ma J."/>
        </authorList>
    </citation>
    <scope>NUCLEOTIDE SEQUENCE [LARGE SCALE GENOMIC DNA]</scope>
    <source>
        <strain evidence="8">JCM 17066</strain>
    </source>
</reference>
<dbReference type="RefSeq" id="WP_378999221.1">
    <property type="nucleotide sequence ID" value="NZ_JBHSMT010000028.1"/>
</dbReference>
<comment type="caution">
    <text evidence="7">The sequence shown here is derived from an EMBL/GenBank/DDBJ whole genome shotgun (WGS) entry which is preliminary data.</text>
</comment>
<dbReference type="InterPro" id="IPR001792">
    <property type="entry name" value="Acylphosphatase-like_dom"/>
</dbReference>
<dbReference type="InterPro" id="IPR020456">
    <property type="entry name" value="Acylphosphatase"/>
</dbReference>
<dbReference type="EMBL" id="JBHSMT010000028">
    <property type="protein sequence ID" value="MFC5475694.1"/>
    <property type="molecule type" value="Genomic_DNA"/>
</dbReference>
<evidence type="ECO:0000259" key="6">
    <source>
        <dbReference type="PROSITE" id="PS51160"/>
    </source>
</evidence>
<evidence type="ECO:0000256" key="4">
    <source>
        <dbReference type="PROSITE-ProRule" id="PRU00520"/>
    </source>
</evidence>
<evidence type="ECO:0000313" key="8">
    <source>
        <dbReference type="Proteomes" id="UP001596045"/>
    </source>
</evidence>
<keyword evidence="4" id="KW-0378">Hydrolase</keyword>
<dbReference type="Pfam" id="PF00708">
    <property type="entry name" value="Acylphosphatase"/>
    <property type="match status" value="1"/>
</dbReference>
<gene>
    <name evidence="7" type="ORF">ACFPM8_17160</name>
</gene>
<dbReference type="SUPFAM" id="SSF54975">
    <property type="entry name" value="Acylphosphatase/BLUF domain-like"/>
    <property type="match status" value="1"/>
</dbReference>
<sequence>MAQQPSKHLRISGIVQGVNYRATFQAEARRLKLSGWVRNRLDGSVEALISGQPDVLDQMIRWAWQGPSGARVREMAIIDSNEAIESGLAFQIVPTQ</sequence>
<protein>
    <recommendedName>
        <fullName evidence="2 4">acylphosphatase</fullName>
        <ecNumber evidence="2 4">3.6.1.7</ecNumber>
    </recommendedName>
</protein>
<dbReference type="PANTHER" id="PTHR47268:SF4">
    <property type="entry name" value="ACYLPHOSPHATASE"/>
    <property type="match status" value="1"/>
</dbReference>
<feature type="active site" evidence="4">
    <location>
        <position position="39"/>
    </location>
</feature>
<dbReference type="Gene3D" id="3.30.70.100">
    <property type="match status" value="1"/>
</dbReference>
<feature type="domain" description="Acylphosphatase-like" evidence="6">
    <location>
        <begin position="6"/>
        <end position="94"/>
    </location>
</feature>
<accession>A0ABW0MBU5</accession>
<comment type="similarity">
    <text evidence="1 5">Belongs to the acylphosphatase family.</text>
</comment>
<dbReference type="PANTHER" id="PTHR47268">
    <property type="entry name" value="ACYLPHOSPHATASE"/>
    <property type="match status" value="1"/>
</dbReference>
<dbReference type="InterPro" id="IPR036046">
    <property type="entry name" value="Acylphosphatase-like_dom_sf"/>
</dbReference>
<name>A0ABW0MBU5_9BURK</name>
<dbReference type="Proteomes" id="UP001596045">
    <property type="component" value="Unassembled WGS sequence"/>
</dbReference>
<evidence type="ECO:0000256" key="3">
    <source>
        <dbReference type="ARBA" id="ARBA00047645"/>
    </source>
</evidence>
<keyword evidence="8" id="KW-1185">Reference proteome</keyword>
<proteinExistence type="inferred from homology"/>
<evidence type="ECO:0000256" key="1">
    <source>
        <dbReference type="ARBA" id="ARBA00005614"/>
    </source>
</evidence>
<evidence type="ECO:0000313" key="7">
    <source>
        <dbReference type="EMBL" id="MFC5475694.1"/>
    </source>
</evidence>
<feature type="active site" evidence="4">
    <location>
        <position position="21"/>
    </location>
</feature>
<comment type="catalytic activity">
    <reaction evidence="3 4">
        <text>an acyl phosphate + H2O = a carboxylate + phosphate + H(+)</text>
        <dbReference type="Rhea" id="RHEA:14965"/>
        <dbReference type="ChEBI" id="CHEBI:15377"/>
        <dbReference type="ChEBI" id="CHEBI:15378"/>
        <dbReference type="ChEBI" id="CHEBI:29067"/>
        <dbReference type="ChEBI" id="CHEBI:43474"/>
        <dbReference type="ChEBI" id="CHEBI:59918"/>
        <dbReference type="EC" id="3.6.1.7"/>
    </reaction>
</comment>
<dbReference type="InterPro" id="IPR017968">
    <property type="entry name" value="Acylphosphatase_CS"/>
</dbReference>
<dbReference type="PRINTS" id="PR00112">
    <property type="entry name" value="ACYLPHPHTASE"/>
</dbReference>
<evidence type="ECO:0000256" key="5">
    <source>
        <dbReference type="RuleBase" id="RU004168"/>
    </source>
</evidence>
<dbReference type="PROSITE" id="PS51160">
    <property type="entry name" value="ACYLPHOSPHATASE_3"/>
    <property type="match status" value="1"/>
</dbReference>